<dbReference type="GO" id="GO:0046872">
    <property type="term" value="F:metal ion binding"/>
    <property type="evidence" value="ECO:0007669"/>
    <property type="project" value="UniProtKB-KW"/>
</dbReference>
<sequence length="257" mass="27850">MIPDDAITRLADAPRLLVALDFDGTMSTLIDDPMQARMHPRARVAFDALRQAPGTTVALVSGRSLHDLRVIAEHEDDSDVLLAGSHGAERWTPDGASPEEPTLQERTVRDELRARAESIAASVPGAWIEPKTFGFAVPTRTVAPPLRGDLHARIDDLVATRAPGWRRRTGHDIVEYAFRDIGKDDAVAWLRQATDASAVLFAGDDITDEDALRALGTDDVGVRVGAGETAADVRVDDIPELAEMLVRLAQARGQARE</sequence>
<dbReference type="PANTHER" id="PTHR43768:SF3">
    <property type="entry name" value="TREHALOSE 6-PHOSPHATE PHOSPHATASE"/>
    <property type="match status" value="1"/>
</dbReference>
<dbReference type="Pfam" id="PF02358">
    <property type="entry name" value="Trehalose_PPase"/>
    <property type="match status" value="1"/>
</dbReference>
<dbReference type="Gene3D" id="3.40.50.1000">
    <property type="entry name" value="HAD superfamily/HAD-like"/>
    <property type="match status" value="1"/>
</dbReference>
<dbReference type="GO" id="GO:0005992">
    <property type="term" value="P:trehalose biosynthetic process"/>
    <property type="evidence" value="ECO:0007669"/>
    <property type="project" value="InterPro"/>
</dbReference>
<dbReference type="NCBIfam" id="TIGR01484">
    <property type="entry name" value="HAD-SF-IIB"/>
    <property type="match status" value="1"/>
</dbReference>
<dbReference type="Proteomes" id="UP001142291">
    <property type="component" value="Unassembled WGS sequence"/>
</dbReference>
<dbReference type="AlphaFoldDB" id="A0A9W6HNC2"/>
<evidence type="ECO:0000313" key="7">
    <source>
        <dbReference type="EMBL" id="GLJ95740.1"/>
    </source>
</evidence>
<dbReference type="EMBL" id="BSER01000009">
    <property type="protein sequence ID" value="GLJ95740.1"/>
    <property type="molecule type" value="Genomic_DNA"/>
</dbReference>
<evidence type="ECO:0000256" key="2">
    <source>
        <dbReference type="ARBA" id="ARBA00005199"/>
    </source>
</evidence>
<keyword evidence="4 6" id="KW-0378">Hydrolase</keyword>
<dbReference type="PANTHER" id="PTHR43768">
    <property type="entry name" value="TREHALOSE 6-PHOSPHATE PHOSPHATASE"/>
    <property type="match status" value="1"/>
</dbReference>
<gene>
    <name evidence="7" type="primary">otsB</name>
    <name evidence="7" type="ORF">GCM10017591_18030</name>
</gene>
<dbReference type="GO" id="GO:0004805">
    <property type="term" value="F:trehalose-phosphatase activity"/>
    <property type="evidence" value="ECO:0007669"/>
    <property type="project" value="UniProtKB-EC"/>
</dbReference>
<keyword evidence="6" id="KW-0460">Magnesium</keyword>
<protein>
    <recommendedName>
        <fullName evidence="6">Trehalose 6-phosphate phosphatase</fullName>
        <ecNumber evidence="6">3.1.3.12</ecNumber>
    </recommendedName>
</protein>
<comment type="catalytic activity">
    <reaction evidence="1 6">
        <text>alpha,alpha-trehalose 6-phosphate + H2O = alpha,alpha-trehalose + phosphate</text>
        <dbReference type="Rhea" id="RHEA:23420"/>
        <dbReference type="ChEBI" id="CHEBI:15377"/>
        <dbReference type="ChEBI" id="CHEBI:16551"/>
        <dbReference type="ChEBI" id="CHEBI:43474"/>
        <dbReference type="ChEBI" id="CHEBI:58429"/>
        <dbReference type="EC" id="3.1.3.12"/>
    </reaction>
</comment>
<reference evidence="7" key="1">
    <citation type="journal article" date="2014" name="Int. J. Syst. Evol. Microbiol.">
        <title>Complete genome sequence of Corynebacterium casei LMG S-19264T (=DSM 44701T), isolated from a smear-ripened cheese.</title>
        <authorList>
            <consortium name="US DOE Joint Genome Institute (JGI-PGF)"/>
            <person name="Walter F."/>
            <person name="Albersmeier A."/>
            <person name="Kalinowski J."/>
            <person name="Ruckert C."/>
        </authorList>
    </citation>
    <scope>NUCLEOTIDE SEQUENCE</scope>
    <source>
        <strain evidence="7">VKM Ac-1940</strain>
    </source>
</reference>
<dbReference type="Gene3D" id="3.30.70.1020">
    <property type="entry name" value="Trehalose-6-phosphate phosphatase related protein, domain 2"/>
    <property type="match status" value="1"/>
</dbReference>
<reference evidence="7" key="2">
    <citation type="submission" date="2023-01" db="EMBL/GenBank/DDBJ databases">
        <authorList>
            <person name="Sun Q."/>
            <person name="Evtushenko L."/>
        </authorList>
    </citation>
    <scope>NUCLEOTIDE SEQUENCE</scope>
    <source>
        <strain evidence="7">VKM Ac-1940</strain>
    </source>
</reference>
<evidence type="ECO:0000313" key="8">
    <source>
        <dbReference type="Proteomes" id="UP001142291"/>
    </source>
</evidence>
<evidence type="ECO:0000256" key="4">
    <source>
        <dbReference type="ARBA" id="ARBA00022801"/>
    </source>
</evidence>
<dbReference type="EC" id="3.1.3.12" evidence="6"/>
<evidence type="ECO:0000256" key="1">
    <source>
        <dbReference type="ARBA" id="ARBA00000500"/>
    </source>
</evidence>
<comment type="function">
    <text evidence="5 6">Removes the phosphate from trehalose 6-phosphate to produce free trehalose.</text>
</comment>
<comment type="similarity">
    <text evidence="3 6">Belongs to the trehalose phosphatase family.</text>
</comment>
<comment type="caution">
    <text evidence="7">The sequence shown here is derived from an EMBL/GenBank/DDBJ whole genome shotgun (WGS) entry which is preliminary data.</text>
</comment>
<dbReference type="InterPro" id="IPR044651">
    <property type="entry name" value="OTSB-like"/>
</dbReference>
<dbReference type="RefSeq" id="WP_204963793.1">
    <property type="nucleotide sequence ID" value="NZ_BAAAUR010000001.1"/>
</dbReference>
<dbReference type="InterPro" id="IPR006379">
    <property type="entry name" value="HAD-SF_hydro_IIB"/>
</dbReference>
<name>A0A9W6HNC2_9MICO</name>
<proteinExistence type="inferred from homology"/>
<dbReference type="NCBIfam" id="TIGR00685">
    <property type="entry name" value="T6PP"/>
    <property type="match status" value="1"/>
</dbReference>
<dbReference type="SUPFAM" id="SSF56784">
    <property type="entry name" value="HAD-like"/>
    <property type="match status" value="1"/>
</dbReference>
<evidence type="ECO:0000256" key="3">
    <source>
        <dbReference type="ARBA" id="ARBA00008770"/>
    </source>
</evidence>
<comment type="pathway">
    <text evidence="2 6">Glycan biosynthesis; trehalose biosynthesis.</text>
</comment>
<evidence type="ECO:0000256" key="6">
    <source>
        <dbReference type="RuleBase" id="RU361117"/>
    </source>
</evidence>
<dbReference type="InterPro" id="IPR003337">
    <property type="entry name" value="Trehalose_PPase"/>
</dbReference>
<keyword evidence="6" id="KW-0479">Metal-binding</keyword>
<comment type="cofactor">
    <cofactor evidence="6">
        <name>Mg(2+)</name>
        <dbReference type="ChEBI" id="CHEBI:18420"/>
    </cofactor>
</comment>
<keyword evidence="8" id="KW-1185">Reference proteome</keyword>
<dbReference type="InterPro" id="IPR023214">
    <property type="entry name" value="HAD_sf"/>
</dbReference>
<dbReference type="InterPro" id="IPR036412">
    <property type="entry name" value="HAD-like_sf"/>
</dbReference>
<evidence type="ECO:0000256" key="5">
    <source>
        <dbReference type="ARBA" id="ARBA00024179"/>
    </source>
</evidence>
<organism evidence="7 8">
    <name type="scientific">Microbacterium dextranolyticum</name>
    <dbReference type="NCBI Taxonomy" id="36806"/>
    <lineage>
        <taxon>Bacteria</taxon>
        <taxon>Bacillati</taxon>
        <taxon>Actinomycetota</taxon>
        <taxon>Actinomycetes</taxon>
        <taxon>Micrococcales</taxon>
        <taxon>Microbacteriaceae</taxon>
        <taxon>Microbacterium</taxon>
    </lineage>
</organism>
<accession>A0A9W6HNC2</accession>